<comment type="caution">
    <text evidence="2">The sequence shown here is derived from an EMBL/GenBank/DDBJ whole genome shotgun (WGS) entry which is preliminary data.</text>
</comment>
<dbReference type="EMBL" id="BONC01000038">
    <property type="protein sequence ID" value="GIF58889.1"/>
    <property type="molecule type" value="Genomic_DNA"/>
</dbReference>
<dbReference type="Proteomes" id="UP000624325">
    <property type="component" value="Unassembled WGS sequence"/>
</dbReference>
<protein>
    <submittedName>
        <fullName evidence="2">Uncharacterized protein</fullName>
    </submittedName>
</protein>
<reference evidence="2 3" key="1">
    <citation type="submission" date="2021-01" db="EMBL/GenBank/DDBJ databases">
        <title>Whole genome shotgun sequence of Asanoa iriomotensis NBRC 100142.</title>
        <authorList>
            <person name="Komaki H."/>
            <person name="Tamura T."/>
        </authorList>
    </citation>
    <scope>NUCLEOTIDE SEQUENCE [LARGE SCALE GENOMIC DNA]</scope>
    <source>
        <strain evidence="2 3">NBRC 100142</strain>
    </source>
</reference>
<keyword evidence="1" id="KW-0812">Transmembrane</keyword>
<name>A0ABQ4C834_9ACTN</name>
<keyword evidence="1" id="KW-0472">Membrane</keyword>
<keyword evidence="3" id="KW-1185">Reference proteome</keyword>
<sequence length="243" mass="26408">MTYKQLFDEAIGEVPPSSVDVDRVVAREGRRARGRRIGAATLAAVAVLAAAVGVGTLRSDRPAPAPANRSAEPLTDQQRVTTAMLAALDHEAPGLFWVTAGDEDPDTWDGPTTTQPVWRVREFSHLSAAGWFGWGVAAHDDVRARVSIEIVETKKAAWTEQDTCERTTLDCTLTHGPDGERIRSIDFQVRMTQPPDGPYSRMIERTVTVSRPDGIVVTVRVRSAEDKSLLTPAELTGVALAVR</sequence>
<evidence type="ECO:0000313" key="3">
    <source>
        <dbReference type="Proteomes" id="UP000624325"/>
    </source>
</evidence>
<organism evidence="2 3">
    <name type="scientific">Asanoa iriomotensis</name>
    <dbReference type="NCBI Taxonomy" id="234613"/>
    <lineage>
        <taxon>Bacteria</taxon>
        <taxon>Bacillati</taxon>
        <taxon>Actinomycetota</taxon>
        <taxon>Actinomycetes</taxon>
        <taxon>Micromonosporales</taxon>
        <taxon>Micromonosporaceae</taxon>
        <taxon>Asanoa</taxon>
    </lineage>
</organism>
<gene>
    <name evidence="2" type="ORF">Air01nite_49840</name>
</gene>
<proteinExistence type="predicted"/>
<keyword evidence="1" id="KW-1133">Transmembrane helix</keyword>
<accession>A0ABQ4C834</accession>
<evidence type="ECO:0000256" key="1">
    <source>
        <dbReference type="SAM" id="Phobius"/>
    </source>
</evidence>
<feature type="transmembrane region" description="Helical" evidence="1">
    <location>
        <begin position="37"/>
        <end position="57"/>
    </location>
</feature>
<dbReference type="RefSeq" id="WP_203705656.1">
    <property type="nucleotide sequence ID" value="NZ_BAAALU010000001.1"/>
</dbReference>
<evidence type="ECO:0000313" key="2">
    <source>
        <dbReference type="EMBL" id="GIF58889.1"/>
    </source>
</evidence>